<dbReference type="RefSeq" id="WP_281754947.1">
    <property type="nucleotide sequence ID" value="NZ_BRVP01000015.1"/>
</dbReference>
<gene>
    <name evidence="3" type="ORF">NBRC110019_22410</name>
</gene>
<dbReference type="InterPro" id="IPR036641">
    <property type="entry name" value="HPT_dom_sf"/>
</dbReference>
<evidence type="ECO:0000313" key="4">
    <source>
        <dbReference type="Proteomes" id="UP001143545"/>
    </source>
</evidence>
<dbReference type="InterPro" id="IPR008207">
    <property type="entry name" value="Sig_transdc_His_kin_Hpt_dom"/>
</dbReference>
<dbReference type="GO" id="GO:0000160">
    <property type="term" value="P:phosphorelay signal transduction system"/>
    <property type="evidence" value="ECO:0007669"/>
    <property type="project" value="InterPro"/>
</dbReference>
<dbReference type="PROSITE" id="PS50894">
    <property type="entry name" value="HPT"/>
    <property type="match status" value="1"/>
</dbReference>
<dbReference type="GO" id="GO:0004672">
    <property type="term" value="F:protein kinase activity"/>
    <property type="evidence" value="ECO:0007669"/>
    <property type="project" value="UniProtKB-ARBA"/>
</dbReference>
<dbReference type="Proteomes" id="UP001143545">
    <property type="component" value="Unassembled WGS sequence"/>
</dbReference>
<sequence>MYNLGKIEELSGGDQDFILSVVALFIEEVPQDMEQIEFAISEKNFLKVYQHAHKIKPNVDLVGLDVAFQEILEIEQSAKNELFDEVLEKYAVIKSEINEAVALLKKDFNL</sequence>
<reference evidence="3" key="1">
    <citation type="submission" date="2022-07" db="EMBL/GenBank/DDBJ databases">
        <title>Taxonomy of Novel Oxalotrophic and Methylotrophic Bacteria.</title>
        <authorList>
            <person name="Sahin N."/>
            <person name="Tani A."/>
        </authorList>
    </citation>
    <scope>NUCLEOTIDE SEQUENCE</scope>
    <source>
        <strain evidence="3">AM327</strain>
    </source>
</reference>
<comment type="caution">
    <text evidence="3">The sequence shown here is derived from an EMBL/GenBank/DDBJ whole genome shotgun (WGS) entry which is preliminary data.</text>
</comment>
<organism evidence="3 4">
    <name type="scientific">Neptunitalea chrysea</name>
    <dbReference type="NCBI Taxonomy" id="1647581"/>
    <lineage>
        <taxon>Bacteria</taxon>
        <taxon>Pseudomonadati</taxon>
        <taxon>Bacteroidota</taxon>
        <taxon>Flavobacteriia</taxon>
        <taxon>Flavobacteriales</taxon>
        <taxon>Flavobacteriaceae</taxon>
        <taxon>Neptunitalea</taxon>
    </lineage>
</organism>
<evidence type="ECO:0000313" key="3">
    <source>
        <dbReference type="EMBL" id="GLB53201.1"/>
    </source>
</evidence>
<dbReference type="SUPFAM" id="SSF47226">
    <property type="entry name" value="Histidine-containing phosphotransfer domain, HPT domain"/>
    <property type="match status" value="1"/>
</dbReference>
<feature type="modified residue" description="Phosphohistidine" evidence="1">
    <location>
        <position position="53"/>
    </location>
</feature>
<evidence type="ECO:0000259" key="2">
    <source>
        <dbReference type="PROSITE" id="PS50894"/>
    </source>
</evidence>
<evidence type="ECO:0000256" key="1">
    <source>
        <dbReference type="PROSITE-ProRule" id="PRU00110"/>
    </source>
</evidence>
<name>A0A9W6B624_9FLAO</name>
<proteinExistence type="predicted"/>
<feature type="domain" description="HPt" evidence="2">
    <location>
        <begin position="14"/>
        <end position="110"/>
    </location>
</feature>
<dbReference type="EMBL" id="BRVP01000015">
    <property type="protein sequence ID" value="GLB53201.1"/>
    <property type="molecule type" value="Genomic_DNA"/>
</dbReference>
<keyword evidence="1" id="KW-0597">Phosphoprotein</keyword>
<dbReference type="Gene3D" id="1.20.120.160">
    <property type="entry name" value="HPT domain"/>
    <property type="match status" value="1"/>
</dbReference>
<accession>A0A9W6B624</accession>
<dbReference type="Pfam" id="PF01627">
    <property type="entry name" value="Hpt"/>
    <property type="match status" value="1"/>
</dbReference>
<dbReference type="AlphaFoldDB" id="A0A9W6B624"/>
<protein>
    <submittedName>
        <fullName evidence="3">Phosphotransfer protein</fullName>
    </submittedName>
</protein>
<keyword evidence="4" id="KW-1185">Reference proteome</keyword>